<evidence type="ECO:0000313" key="5">
    <source>
        <dbReference type="EMBL" id="PLS04874.1"/>
    </source>
</evidence>
<evidence type="ECO:0000256" key="2">
    <source>
        <dbReference type="ARBA" id="ARBA00023125"/>
    </source>
</evidence>
<organism evidence="5 6">
    <name type="scientific">Neobacillus cucumis</name>
    <dbReference type="NCBI Taxonomy" id="1740721"/>
    <lineage>
        <taxon>Bacteria</taxon>
        <taxon>Bacillati</taxon>
        <taxon>Bacillota</taxon>
        <taxon>Bacilli</taxon>
        <taxon>Bacillales</taxon>
        <taxon>Bacillaceae</taxon>
        <taxon>Neobacillus</taxon>
    </lineage>
</organism>
<evidence type="ECO:0000256" key="1">
    <source>
        <dbReference type="ARBA" id="ARBA00023015"/>
    </source>
</evidence>
<evidence type="ECO:0000256" key="3">
    <source>
        <dbReference type="ARBA" id="ARBA00023163"/>
    </source>
</evidence>
<proteinExistence type="predicted"/>
<dbReference type="Gene3D" id="1.10.10.60">
    <property type="entry name" value="Homeodomain-like"/>
    <property type="match status" value="2"/>
</dbReference>
<dbReference type="SUPFAM" id="SSF46689">
    <property type="entry name" value="Homeodomain-like"/>
    <property type="match status" value="1"/>
</dbReference>
<dbReference type="SMART" id="SM00342">
    <property type="entry name" value="HTH_ARAC"/>
    <property type="match status" value="1"/>
</dbReference>
<dbReference type="GO" id="GO:0043565">
    <property type="term" value="F:sequence-specific DNA binding"/>
    <property type="evidence" value="ECO:0007669"/>
    <property type="project" value="InterPro"/>
</dbReference>
<dbReference type="OrthoDB" id="159632at2"/>
<keyword evidence="2" id="KW-0238">DNA-binding</keyword>
<dbReference type="InterPro" id="IPR009057">
    <property type="entry name" value="Homeodomain-like_sf"/>
</dbReference>
<dbReference type="AlphaFoldDB" id="A0A2N5HH88"/>
<keyword evidence="6" id="KW-1185">Reference proteome</keyword>
<protein>
    <submittedName>
        <fullName evidence="5">AraC family transcriptional regulator</fullName>
    </submittedName>
</protein>
<sequence>MEIISIAVPPFPIFIEGNITKYQKGTSHPNRSDLEYFDIIFVKKGKLYLTEGGKDFTVNKNEMLVLLPLKHHFSTRPTDEETEFYWLHFYTNSYYTEGDEPRKLKSDIPIPSLHFHNHNYTLQLQKKCKLVDYEEIYQKIDQLLLATTNENKELTFWDIQISFFSLINLLESQGMAKDSGYIISEKVAQFIRDNYHKPITNTMLAEQFNIHENTIAKYMKRFYKVTALDYLNTYRLEQARILLLKTDYSIQLIAEQCGFSFGPYFSSAFKKTYGISPLNYRKKHMRNIKGKG</sequence>
<dbReference type="PRINTS" id="PR00032">
    <property type="entry name" value="HTHARAC"/>
</dbReference>
<dbReference type="PANTHER" id="PTHR43280">
    <property type="entry name" value="ARAC-FAMILY TRANSCRIPTIONAL REGULATOR"/>
    <property type="match status" value="1"/>
</dbReference>
<dbReference type="Pfam" id="PF12833">
    <property type="entry name" value="HTH_18"/>
    <property type="match status" value="1"/>
</dbReference>
<dbReference type="RefSeq" id="WP_101648051.1">
    <property type="nucleotide sequence ID" value="NZ_PGVE01000042.1"/>
</dbReference>
<dbReference type="InterPro" id="IPR037923">
    <property type="entry name" value="HTH-like"/>
</dbReference>
<keyword evidence="3" id="KW-0804">Transcription</keyword>
<dbReference type="InterPro" id="IPR020449">
    <property type="entry name" value="Tscrpt_reg_AraC-type_HTH"/>
</dbReference>
<dbReference type="Proteomes" id="UP000234950">
    <property type="component" value="Unassembled WGS sequence"/>
</dbReference>
<dbReference type="PROSITE" id="PS01124">
    <property type="entry name" value="HTH_ARAC_FAMILY_2"/>
    <property type="match status" value="1"/>
</dbReference>
<dbReference type="InterPro" id="IPR018060">
    <property type="entry name" value="HTH_AraC"/>
</dbReference>
<keyword evidence="1" id="KW-0805">Transcription regulation</keyword>
<name>A0A2N5HH88_9BACI</name>
<evidence type="ECO:0000313" key="6">
    <source>
        <dbReference type="Proteomes" id="UP000234950"/>
    </source>
</evidence>
<accession>A0A2N5HH88</accession>
<gene>
    <name evidence="5" type="ORF">CVD27_11555</name>
</gene>
<reference evidence="5 6" key="1">
    <citation type="submission" date="2017-11" db="EMBL/GenBank/DDBJ databases">
        <title>Comparitive Functional Genomics of Dry Heat Resistant strains isolated from the Viking Spacecraft.</title>
        <authorList>
            <person name="Seuylemezian A."/>
            <person name="Cooper K."/>
            <person name="Vaishampayan P."/>
        </authorList>
    </citation>
    <scope>NUCLEOTIDE SEQUENCE [LARGE SCALE GENOMIC DNA]</scope>
    <source>
        <strain evidence="5 6">V32-6</strain>
    </source>
</reference>
<dbReference type="EMBL" id="PGVE01000042">
    <property type="protein sequence ID" value="PLS04874.1"/>
    <property type="molecule type" value="Genomic_DNA"/>
</dbReference>
<evidence type="ECO:0000259" key="4">
    <source>
        <dbReference type="PROSITE" id="PS01124"/>
    </source>
</evidence>
<dbReference type="PANTHER" id="PTHR43280:SF2">
    <property type="entry name" value="HTH-TYPE TRANSCRIPTIONAL REGULATOR EXSA"/>
    <property type="match status" value="1"/>
</dbReference>
<dbReference type="GO" id="GO:0003700">
    <property type="term" value="F:DNA-binding transcription factor activity"/>
    <property type="evidence" value="ECO:0007669"/>
    <property type="project" value="InterPro"/>
</dbReference>
<comment type="caution">
    <text evidence="5">The sequence shown here is derived from an EMBL/GenBank/DDBJ whole genome shotgun (WGS) entry which is preliminary data.</text>
</comment>
<dbReference type="SUPFAM" id="SSF51215">
    <property type="entry name" value="Regulatory protein AraC"/>
    <property type="match status" value="1"/>
</dbReference>
<feature type="domain" description="HTH araC/xylS-type" evidence="4">
    <location>
        <begin position="185"/>
        <end position="283"/>
    </location>
</feature>